<reference evidence="2 3" key="1">
    <citation type="submission" date="2018-05" db="EMBL/GenBank/DDBJ databases">
        <title>The draft genome of strain NS-104.</title>
        <authorList>
            <person name="Hang P."/>
            <person name="Jiang J."/>
        </authorList>
    </citation>
    <scope>NUCLEOTIDE SEQUENCE [LARGE SCALE GENOMIC DNA]</scope>
    <source>
        <strain evidence="2 3">NS-104</strain>
    </source>
</reference>
<dbReference type="OrthoDB" id="1776073at2"/>
<keyword evidence="1" id="KW-0472">Membrane</keyword>
<proteinExistence type="predicted"/>
<accession>A0A2U2DWQ6</accession>
<feature type="transmembrane region" description="Helical" evidence="1">
    <location>
        <begin position="39"/>
        <end position="64"/>
    </location>
</feature>
<name>A0A2U2DWQ6_9HYPH</name>
<dbReference type="Proteomes" id="UP000245252">
    <property type="component" value="Unassembled WGS sequence"/>
</dbReference>
<keyword evidence="3" id="KW-1185">Reference proteome</keyword>
<keyword evidence="1" id="KW-0812">Transmembrane</keyword>
<dbReference type="RefSeq" id="WP_109456263.1">
    <property type="nucleotide sequence ID" value="NZ_QFBC01000001.1"/>
</dbReference>
<dbReference type="AlphaFoldDB" id="A0A2U2DWQ6"/>
<gene>
    <name evidence="2" type="ORF">DEM27_00650</name>
</gene>
<protein>
    <submittedName>
        <fullName evidence="2">Uncharacterized protein</fullName>
    </submittedName>
</protein>
<organism evidence="2 3">
    <name type="scientific">Metarhizobium album</name>
    <dbReference type="NCBI Taxonomy" id="2182425"/>
    <lineage>
        <taxon>Bacteria</taxon>
        <taxon>Pseudomonadati</taxon>
        <taxon>Pseudomonadota</taxon>
        <taxon>Alphaproteobacteria</taxon>
        <taxon>Hyphomicrobiales</taxon>
        <taxon>Rhizobiaceae</taxon>
        <taxon>Metarhizobium</taxon>
    </lineage>
</organism>
<evidence type="ECO:0000313" key="2">
    <source>
        <dbReference type="EMBL" id="PWE57747.1"/>
    </source>
</evidence>
<keyword evidence="1" id="KW-1133">Transmembrane helix</keyword>
<comment type="caution">
    <text evidence="2">The sequence shown here is derived from an EMBL/GenBank/DDBJ whole genome shotgun (WGS) entry which is preliminary data.</text>
</comment>
<dbReference type="EMBL" id="QFBC01000001">
    <property type="protein sequence ID" value="PWE57747.1"/>
    <property type="molecule type" value="Genomic_DNA"/>
</dbReference>
<evidence type="ECO:0000313" key="3">
    <source>
        <dbReference type="Proteomes" id="UP000245252"/>
    </source>
</evidence>
<sequence>MTLGVLLLPLTNSSGTQIGVIAVSSDFSASRAAAGRSLVWQALIASFSIVLLIGMAIIVMRGLLIRPLQVLSDRFEAITTNQTLTSIEGVDRFPAELQVFARIYERIRLRRETAALSAN</sequence>
<evidence type="ECO:0000256" key="1">
    <source>
        <dbReference type="SAM" id="Phobius"/>
    </source>
</evidence>